<evidence type="ECO:0000313" key="2">
    <source>
        <dbReference type="EMBL" id="SDZ01688.1"/>
    </source>
</evidence>
<dbReference type="EMBL" id="FNPI01000005">
    <property type="protein sequence ID" value="SDZ01688.1"/>
    <property type="molecule type" value="Genomic_DNA"/>
</dbReference>
<evidence type="ECO:0000256" key="1">
    <source>
        <dbReference type="SAM" id="Phobius"/>
    </source>
</evidence>
<keyword evidence="1" id="KW-0812">Transmembrane</keyword>
<sequence>MKGLERSFYSKSSMYSFIVVLTLFFSMWIATGRFTHVDYMLFGYIVASFIFFIGMTVRLTSWAMRPATHEVIRRSLQNMKTRKRQKRNGKAILKTLVDNIILQKYIFKRGIYRGIQHWLIAWGCIGSFAITFGLTFGWMHFKLVDATTYQLVLMGVPTIKMHPEGLFALLMFEGLNITASMLLIGVIMALARRIKNHDLQVTQRAEFDLLPLYLLLAMTVTGLMLTVSYKLLGGWMHPQLQLLHQVTTVLFLVYFPFGKLFHLPIRPMAAAVPMNYQEKQGVDSKSCLGCGELYSNDDQIADVQAILGKQAFDFQTSDGHQLSDYCTACRRKIRVMSQLNMKSPFGNSIAPIQTNNGIHLPGFGRKRSDEFYEQALKEEK</sequence>
<dbReference type="InterPro" id="IPR036197">
    <property type="entry name" value="NarG-like_sf"/>
</dbReference>
<dbReference type="OrthoDB" id="247276at2"/>
<feature type="transmembrane region" description="Helical" evidence="1">
    <location>
        <begin position="42"/>
        <end position="64"/>
    </location>
</feature>
<feature type="transmembrane region" description="Helical" evidence="1">
    <location>
        <begin position="212"/>
        <end position="232"/>
    </location>
</feature>
<protein>
    <submittedName>
        <fullName evidence="2">Uncharacterized protein</fullName>
    </submittedName>
</protein>
<organism evidence="2 3">
    <name type="scientific">Evansella caseinilytica</name>
    <dbReference type="NCBI Taxonomy" id="1503961"/>
    <lineage>
        <taxon>Bacteria</taxon>
        <taxon>Bacillati</taxon>
        <taxon>Bacillota</taxon>
        <taxon>Bacilli</taxon>
        <taxon>Bacillales</taxon>
        <taxon>Bacillaceae</taxon>
        <taxon>Evansella</taxon>
    </lineage>
</organism>
<dbReference type="SUPFAM" id="SSF103501">
    <property type="entry name" value="Respiratory nitrate reductase 1 gamma chain"/>
    <property type="match status" value="1"/>
</dbReference>
<dbReference type="AlphaFoldDB" id="A0A1H3PL39"/>
<dbReference type="Gene3D" id="1.20.950.20">
    <property type="entry name" value="Transmembrane di-heme cytochromes, Chain C"/>
    <property type="match status" value="1"/>
</dbReference>
<keyword evidence="1" id="KW-1133">Transmembrane helix</keyword>
<gene>
    <name evidence="2" type="ORF">SAMN05421736_10593</name>
</gene>
<feature type="transmembrane region" description="Helical" evidence="1">
    <location>
        <begin position="118"/>
        <end position="141"/>
    </location>
</feature>
<dbReference type="STRING" id="1503961.SAMN05421736_10593"/>
<feature type="transmembrane region" description="Helical" evidence="1">
    <location>
        <begin position="12"/>
        <end position="30"/>
    </location>
</feature>
<name>A0A1H3PL39_9BACI</name>
<proteinExistence type="predicted"/>
<dbReference type="Proteomes" id="UP000198935">
    <property type="component" value="Unassembled WGS sequence"/>
</dbReference>
<keyword evidence="1" id="KW-0472">Membrane</keyword>
<evidence type="ECO:0000313" key="3">
    <source>
        <dbReference type="Proteomes" id="UP000198935"/>
    </source>
</evidence>
<keyword evidence="3" id="KW-1185">Reference proteome</keyword>
<reference evidence="3" key="1">
    <citation type="submission" date="2016-10" db="EMBL/GenBank/DDBJ databases">
        <authorList>
            <person name="Varghese N."/>
            <person name="Submissions S."/>
        </authorList>
    </citation>
    <scope>NUCLEOTIDE SEQUENCE [LARGE SCALE GENOMIC DNA]</scope>
    <source>
        <strain evidence="3">SP</strain>
    </source>
</reference>
<feature type="transmembrane region" description="Helical" evidence="1">
    <location>
        <begin position="166"/>
        <end position="191"/>
    </location>
</feature>
<feature type="transmembrane region" description="Helical" evidence="1">
    <location>
        <begin position="238"/>
        <end position="257"/>
    </location>
</feature>
<accession>A0A1H3PL39</accession>